<feature type="transmembrane region" description="Helical" evidence="1">
    <location>
        <begin position="72"/>
        <end position="94"/>
    </location>
</feature>
<protein>
    <submittedName>
        <fullName evidence="2">Uncharacterized protein</fullName>
    </submittedName>
</protein>
<comment type="caution">
    <text evidence="2">The sequence shown here is derived from an EMBL/GenBank/DDBJ whole genome shotgun (WGS) entry which is preliminary data.</text>
</comment>
<keyword evidence="1" id="KW-0812">Transmembrane</keyword>
<sequence>MTPLLAPSNDATARFDDDGFEWGLTLIQVPDVGPACSRTSPVESWERTWAERRRSHGPALRTRPRRRLRREFRVAACVCLAFAPIVTAFGAWGFPPVRRAAAAEVASASRPADEDEASPWSIRLSIKPAESEPETPVVFPGYLLPAERREEPSHEGS</sequence>
<name>A0ABT6FDL6_9BACT</name>
<dbReference type="RefSeq" id="WP_277861958.1">
    <property type="nucleotide sequence ID" value="NZ_JARRAG010000002.1"/>
</dbReference>
<dbReference type="EMBL" id="JARRAG010000002">
    <property type="protein sequence ID" value="MDG3005627.1"/>
    <property type="molecule type" value="Genomic_DNA"/>
</dbReference>
<evidence type="ECO:0000313" key="2">
    <source>
        <dbReference type="EMBL" id="MDG3005627.1"/>
    </source>
</evidence>
<reference evidence="2 3" key="1">
    <citation type="submission" date="2023-03" db="EMBL/GenBank/DDBJ databases">
        <title>Paludisphaera mucosa sp. nov. a novel planctomycete from northern fen.</title>
        <authorList>
            <person name="Ivanova A."/>
        </authorList>
    </citation>
    <scope>NUCLEOTIDE SEQUENCE [LARGE SCALE GENOMIC DNA]</scope>
    <source>
        <strain evidence="2 3">Pla2</strain>
    </source>
</reference>
<keyword evidence="3" id="KW-1185">Reference proteome</keyword>
<accession>A0ABT6FDL6</accession>
<evidence type="ECO:0000256" key="1">
    <source>
        <dbReference type="SAM" id="Phobius"/>
    </source>
</evidence>
<dbReference type="Proteomes" id="UP001216907">
    <property type="component" value="Unassembled WGS sequence"/>
</dbReference>
<evidence type="ECO:0000313" key="3">
    <source>
        <dbReference type="Proteomes" id="UP001216907"/>
    </source>
</evidence>
<proteinExistence type="predicted"/>
<gene>
    <name evidence="2" type="ORF">PZE19_17710</name>
</gene>
<keyword evidence="1" id="KW-0472">Membrane</keyword>
<organism evidence="2 3">
    <name type="scientific">Paludisphaera mucosa</name>
    <dbReference type="NCBI Taxonomy" id="3030827"/>
    <lineage>
        <taxon>Bacteria</taxon>
        <taxon>Pseudomonadati</taxon>
        <taxon>Planctomycetota</taxon>
        <taxon>Planctomycetia</taxon>
        <taxon>Isosphaerales</taxon>
        <taxon>Isosphaeraceae</taxon>
        <taxon>Paludisphaera</taxon>
    </lineage>
</organism>
<keyword evidence="1" id="KW-1133">Transmembrane helix</keyword>